<evidence type="ECO:0000259" key="8">
    <source>
        <dbReference type="PROSITE" id="PS51270"/>
    </source>
</evidence>
<feature type="compositionally biased region" description="Low complexity" evidence="5">
    <location>
        <begin position="115"/>
        <end position="144"/>
    </location>
</feature>
<dbReference type="InterPro" id="IPR013083">
    <property type="entry name" value="Znf_RING/FYVE/PHD"/>
</dbReference>
<evidence type="ECO:0000256" key="3">
    <source>
        <dbReference type="ARBA" id="ARBA00022833"/>
    </source>
</evidence>
<sequence>MSQSTLRTAQSRPEMTDSSTRQHAISNGNCIHSSDSCCPQDGHWADRVCHEGDDDGEWSPLDLPGAQQQQSIQQQQLIKQQQQQHIQSSIESQLPENRIRQMHSSHVGHHQGCCSSQRMSASGSVSGSASASSLTPCPHSSSTTSPPPPHAQANLHPLPPHTFPTPHSSTASMAGTVRLDTDRTAPQHSEARRGSHGIASSLTLSTTPASHLRDGITATGEGGLERIVSPIRNVAPTQATPTYTSIPTFTTTRISASIASMQSGTAHATATRTTLTSTNTHRNDDMEVEEGVDGNSRIWDEMGEFQYESDDEMDEDYDNENVDSNSENSDGSDLSDDILEDEQQSGEKITEKQTALRKKIQLIQADSTVSGPEKAKRIQELMTKQWTAKQEIESSKDTRTINRLTDKKLDFSQISEEDKAVTYHTPSIMGCKHYQRCAKLQAHCCGKWDTCRFCHDEVSDHTIVRSLVVTMMCMFCNLVQPAGQDCVNPACGKRVARYYCKECKLWDDDPRKTIYHCHDCGICRIGKGLGIDYFHCPTCNVCMAIGLKGRHKCIERNLESDCPICGEYMFTSTSTVIFMPCGHCMHHKCHQQYTQTSYQCPTCLKSLADMTDYFRRVDESVALHQMPEEYNSTFSFIYCNDCEKKSYANYHFLYHKCGHCTGYNTKLLQTRIGLPPDAVIASKAIRVAASSLSSLEIAADTALASSTNSGLPNNSATVTRTSSSSAMPNSLATVTRISSASIDISDQHMASQIEELPEESTQATHDTTANVLQSLQSSSSGISSGSRSFWCHHCQLPSELYADGTIFRCTSCSSDFVEEI</sequence>
<feature type="compositionally biased region" description="Low complexity" evidence="5">
    <location>
        <begin position="322"/>
        <end position="332"/>
    </location>
</feature>
<dbReference type="PANTHER" id="PTHR21319">
    <property type="entry name" value="RING FINGER AND CHY ZINC FINGER DOMAIN-CONTAINING PROTEIN 1"/>
    <property type="match status" value="1"/>
</dbReference>
<dbReference type="InterPro" id="IPR017921">
    <property type="entry name" value="Znf_CTCHY"/>
</dbReference>
<dbReference type="SMART" id="SM00184">
    <property type="entry name" value="RING"/>
    <property type="match status" value="1"/>
</dbReference>
<feature type="region of interest" description="Disordered" evidence="5">
    <location>
        <begin position="311"/>
        <end position="337"/>
    </location>
</feature>
<dbReference type="Pfam" id="PF14599">
    <property type="entry name" value="zinc_ribbon_6"/>
    <property type="match status" value="1"/>
</dbReference>
<dbReference type="Gene3D" id="2.20.28.10">
    <property type="match status" value="1"/>
</dbReference>
<dbReference type="Proteomes" id="UP001648503">
    <property type="component" value="Unassembled WGS sequence"/>
</dbReference>
<dbReference type="SUPFAM" id="SSF57850">
    <property type="entry name" value="RING/U-box"/>
    <property type="match status" value="1"/>
</dbReference>
<feature type="domain" description="RING-type" evidence="6">
    <location>
        <begin position="562"/>
        <end position="603"/>
    </location>
</feature>
<dbReference type="EMBL" id="JAFCIX010000569">
    <property type="protein sequence ID" value="KAH6586967.1"/>
    <property type="molecule type" value="Genomic_DNA"/>
</dbReference>
<keyword evidence="10" id="KW-1185">Reference proteome</keyword>
<feature type="region of interest" description="Disordered" evidence="5">
    <location>
        <begin position="705"/>
        <end position="724"/>
    </location>
</feature>
<dbReference type="SUPFAM" id="SSF161245">
    <property type="entry name" value="Zinc hairpin stack"/>
    <property type="match status" value="1"/>
</dbReference>
<keyword evidence="2 4" id="KW-0863">Zinc-finger</keyword>
<evidence type="ECO:0000313" key="10">
    <source>
        <dbReference type="Proteomes" id="UP001648503"/>
    </source>
</evidence>
<evidence type="ECO:0000256" key="5">
    <source>
        <dbReference type="SAM" id="MobiDB-lite"/>
    </source>
</evidence>
<evidence type="ECO:0000256" key="4">
    <source>
        <dbReference type="PROSITE-ProRule" id="PRU00601"/>
    </source>
</evidence>
<dbReference type="InterPro" id="IPR037275">
    <property type="entry name" value="Znf_CTCHY_sf"/>
</dbReference>
<feature type="region of interest" description="Disordered" evidence="5">
    <location>
        <begin position="102"/>
        <end position="217"/>
    </location>
</feature>
<evidence type="ECO:0008006" key="11">
    <source>
        <dbReference type="Google" id="ProtNLM"/>
    </source>
</evidence>
<keyword evidence="3" id="KW-0862">Zinc</keyword>
<dbReference type="CDD" id="cd16464">
    <property type="entry name" value="RING-H2_Pirh2-like"/>
    <property type="match status" value="1"/>
</dbReference>
<evidence type="ECO:0000256" key="2">
    <source>
        <dbReference type="ARBA" id="ARBA00022771"/>
    </source>
</evidence>
<dbReference type="PROSITE" id="PS50089">
    <property type="entry name" value="ZF_RING_2"/>
    <property type="match status" value="1"/>
</dbReference>
<comment type="caution">
    <text evidence="9">The sequence shown here is derived from an EMBL/GenBank/DDBJ whole genome shotgun (WGS) entry which is preliminary data.</text>
</comment>
<feature type="compositionally biased region" description="Low complexity" evidence="5">
    <location>
        <begin position="715"/>
        <end position="724"/>
    </location>
</feature>
<name>A0ABQ8EUW0_9FUNG</name>
<evidence type="ECO:0000313" key="9">
    <source>
        <dbReference type="EMBL" id="KAH6586967.1"/>
    </source>
</evidence>
<dbReference type="InterPro" id="IPR008913">
    <property type="entry name" value="Znf_CHY"/>
</dbReference>
<feature type="domain" description="CTCHY-type" evidence="8">
    <location>
        <begin position="495"/>
        <end position="561"/>
    </location>
</feature>
<dbReference type="SUPFAM" id="SSF161219">
    <property type="entry name" value="CHY zinc finger-like"/>
    <property type="match status" value="1"/>
</dbReference>
<dbReference type="PROSITE" id="PS51270">
    <property type="entry name" value="ZF_CTCHY"/>
    <property type="match status" value="1"/>
</dbReference>
<feature type="region of interest" description="Disordered" evidence="5">
    <location>
        <begin position="42"/>
        <end position="70"/>
    </location>
</feature>
<evidence type="ECO:0000259" key="6">
    <source>
        <dbReference type="PROSITE" id="PS50089"/>
    </source>
</evidence>
<feature type="compositionally biased region" description="Basic and acidic residues" evidence="5">
    <location>
        <begin position="179"/>
        <end position="193"/>
    </location>
</feature>
<gene>
    <name evidence="9" type="ORF">BASA50_000016</name>
</gene>
<dbReference type="Pfam" id="PF13639">
    <property type="entry name" value="zf-RING_2"/>
    <property type="match status" value="1"/>
</dbReference>
<accession>A0ABQ8EUW0</accession>
<feature type="domain" description="CHY-type" evidence="7">
    <location>
        <begin position="424"/>
        <end position="493"/>
    </location>
</feature>
<organism evidence="9 10">
    <name type="scientific">Batrachochytrium salamandrivorans</name>
    <dbReference type="NCBI Taxonomy" id="1357716"/>
    <lineage>
        <taxon>Eukaryota</taxon>
        <taxon>Fungi</taxon>
        <taxon>Fungi incertae sedis</taxon>
        <taxon>Chytridiomycota</taxon>
        <taxon>Chytridiomycota incertae sedis</taxon>
        <taxon>Chytridiomycetes</taxon>
        <taxon>Rhizophydiales</taxon>
        <taxon>Rhizophydiales incertae sedis</taxon>
        <taxon>Batrachochytrium</taxon>
    </lineage>
</organism>
<feature type="compositionally biased region" description="Acidic residues" evidence="5">
    <location>
        <begin position="311"/>
        <end position="321"/>
    </location>
</feature>
<feature type="region of interest" description="Disordered" evidence="5">
    <location>
        <begin position="1"/>
        <end position="27"/>
    </location>
</feature>
<proteinExistence type="predicted"/>
<dbReference type="Gene3D" id="3.30.40.10">
    <property type="entry name" value="Zinc/RING finger domain, C3HC4 (zinc finger)"/>
    <property type="match status" value="1"/>
</dbReference>
<dbReference type="InterPro" id="IPR001841">
    <property type="entry name" value="Znf_RING"/>
</dbReference>
<dbReference type="InterPro" id="IPR037274">
    <property type="entry name" value="Znf_CHY_sf"/>
</dbReference>
<keyword evidence="1" id="KW-0479">Metal-binding</keyword>
<reference evidence="9 10" key="1">
    <citation type="submission" date="2021-02" db="EMBL/GenBank/DDBJ databases">
        <title>Variation within the Batrachochytrium salamandrivorans European outbreak.</title>
        <authorList>
            <person name="Kelly M."/>
            <person name="Pasmans F."/>
            <person name="Shea T.P."/>
            <person name="Munoz J.F."/>
            <person name="Carranza S."/>
            <person name="Cuomo C.A."/>
            <person name="Martel A."/>
        </authorList>
    </citation>
    <scope>NUCLEOTIDE SEQUENCE [LARGE SCALE GENOMIC DNA]</scope>
    <source>
        <strain evidence="9 10">AMFP18/2</strain>
    </source>
</reference>
<dbReference type="Pfam" id="PF05495">
    <property type="entry name" value="zf-CHY"/>
    <property type="match status" value="1"/>
</dbReference>
<dbReference type="PANTHER" id="PTHR21319:SF0">
    <property type="entry name" value="AND RING FINGER DOMAIN PROTEIN, PUTATIVE (AFU_ORTHOLOGUE AFUA_1G08900)-RELATED"/>
    <property type="match status" value="1"/>
</dbReference>
<evidence type="ECO:0000259" key="7">
    <source>
        <dbReference type="PROSITE" id="PS51266"/>
    </source>
</evidence>
<feature type="compositionally biased region" description="Polar residues" evidence="5">
    <location>
        <begin position="705"/>
        <end position="714"/>
    </location>
</feature>
<evidence type="ECO:0000256" key="1">
    <source>
        <dbReference type="ARBA" id="ARBA00022723"/>
    </source>
</evidence>
<dbReference type="PROSITE" id="PS51266">
    <property type="entry name" value="ZF_CHY"/>
    <property type="match status" value="1"/>
</dbReference>
<protein>
    <recommendedName>
        <fullName evidence="11">Zf-CHY-domain-containing protein</fullName>
    </recommendedName>
</protein>
<dbReference type="InterPro" id="IPR039512">
    <property type="entry name" value="RCHY1_zinc-ribbon"/>
</dbReference>